<evidence type="ECO:0000313" key="6">
    <source>
        <dbReference type="Proteomes" id="UP000285530"/>
    </source>
</evidence>
<dbReference type="PANTHER" id="PTHR47894:SF1">
    <property type="entry name" value="HTH-TYPE TRANSCRIPTIONAL REGULATOR VQSM"/>
    <property type="match status" value="1"/>
</dbReference>
<evidence type="ECO:0000313" key="5">
    <source>
        <dbReference type="EMBL" id="RJL05520.1"/>
    </source>
</evidence>
<dbReference type="InterPro" id="IPR009057">
    <property type="entry name" value="Homeodomain-like_sf"/>
</dbReference>
<keyword evidence="6" id="KW-1185">Reference proteome</keyword>
<dbReference type="GO" id="GO:0003700">
    <property type="term" value="F:DNA-binding transcription factor activity"/>
    <property type="evidence" value="ECO:0007669"/>
    <property type="project" value="InterPro"/>
</dbReference>
<dbReference type="Gene3D" id="1.10.10.60">
    <property type="entry name" value="Homeodomain-like"/>
    <property type="match status" value="1"/>
</dbReference>
<reference evidence="5 6" key="1">
    <citation type="submission" date="2018-09" db="EMBL/GenBank/DDBJ databases">
        <title>Paracoccus onubensis nov. sp. a moderate halophilic bacterium isolated from Gruta de las Maravillas (Aracena, Spain).</title>
        <authorList>
            <person name="Jurado V."/>
            <person name="Gutierrez-Patricio S."/>
            <person name="Gonzalez-Pimentel J.L."/>
            <person name="Laiz L."/>
            <person name="Saiz-Jimenez C."/>
        </authorList>
    </citation>
    <scope>NUCLEOTIDE SEQUENCE [LARGE SCALE GENOMIC DNA]</scope>
    <source>
        <strain evidence="5 6">DSM 19484</strain>
    </source>
</reference>
<keyword evidence="3" id="KW-0804">Transcription</keyword>
<comment type="caution">
    <text evidence="5">The sequence shown here is derived from an EMBL/GenBank/DDBJ whole genome shotgun (WGS) entry which is preliminary data.</text>
</comment>
<protein>
    <submittedName>
        <fullName evidence="5">AraC family transcriptional regulator</fullName>
    </submittedName>
</protein>
<gene>
    <name evidence="5" type="ORF">D3P06_06710</name>
</gene>
<evidence type="ECO:0000259" key="4">
    <source>
        <dbReference type="PROSITE" id="PS01124"/>
    </source>
</evidence>
<dbReference type="AlphaFoldDB" id="A0A418ZYF0"/>
<dbReference type="Pfam" id="PF12833">
    <property type="entry name" value="HTH_18"/>
    <property type="match status" value="1"/>
</dbReference>
<dbReference type="GO" id="GO:0005829">
    <property type="term" value="C:cytosol"/>
    <property type="evidence" value="ECO:0007669"/>
    <property type="project" value="TreeGrafter"/>
</dbReference>
<name>A0A418ZYF0_9RHOB</name>
<proteinExistence type="predicted"/>
<dbReference type="SUPFAM" id="SSF46689">
    <property type="entry name" value="Homeodomain-like"/>
    <property type="match status" value="1"/>
</dbReference>
<evidence type="ECO:0000256" key="2">
    <source>
        <dbReference type="ARBA" id="ARBA00023125"/>
    </source>
</evidence>
<keyword evidence="2" id="KW-0238">DNA-binding</keyword>
<feature type="domain" description="HTH araC/xylS-type" evidence="4">
    <location>
        <begin position="220"/>
        <end position="322"/>
    </location>
</feature>
<dbReference type="Proteomes" id="UP000285530">
    <property type="component" value="Unassembled WGS sequence"/>
</dbReference>
<dbReference type="SMART" id="SM00342">
    <property type="entry name" value="HTH_ARAC"/>
    <property type="match status" value="1"/>
</dbReference>
<dbReference type="PANTHER" id="PTHR47894">
    <property type="entry name" value="HTH-TYPE TRANSCRIPTIONAL REGULATOR GADX"/>
    <property type="match status" value="1"/>
</dbReference>
<dbReference type="InterPro" id="IPR018060">
    <property type="entry name" value="HTH_AraC"/>
</dbReference>
<dbReference type="PROSITE" id="PS01124">
    <property type="entry name" value="HTH_ARAC_FAMILY_2"/>
    <property type="match status" value="1"/>
</dbReference>
<dbReference type="InterPro" id="IPR032687">
    <property type="entry name" value="AraC-type_N"/>
</dbReference>
<dbReference type="Pfam" id="PF12625">
    <property type="entry name" value="Arabinose_bd"/>
    <property type="match status" value="1"/>
</dbReference>
<accession>A0A418ZYF0</accession>
<evidence type="ECO:0000256" key="1">
    <source>
        <dbReference type="ARBA" id="ARBA00023015"/>
    </source>
</evidence>
<keyword evidence="1" id="KW-0805">Transcription regulation</keyword>
<evidence type="ECO:0000256" key="3">
    <source>
        <dbReference type="ARBA" id="ARBA00023163"/>
    </source>
</evidence>
<organism evidence="5 6">
    <name type="scientific">Paracoccus aestuarii</name>
    <dbReference type="NCBI Taxonomy" id="453842"/>
    <lineage>
        <taxon>Bacteria</taxon>
        <taxon>Pseudomonadati</taxon>
        <taxon>Pseudomonadota</taxon>
        <taxon>Alphaproteobacteria</taxon>
        <taxon>Rhodobacterales</taxon>
        <taxon>Paracoccaceae</taxon>
        <taxon>Paracoccus</taxon>
    </lineage>
</organism>
<dbReference type="EMBL" id="QZEV01000022">
    <property type="protein sequence ID" value="RJL05520.1"/>
    <property type="molecule type" value="Genomic_DNA"/>
</dbReference>
<dbReference type="GO" id="GO:0000976">
    <property type="term" value="F:transcription cis-regulatory region binding"/>
    <property type="evidence" value="ECO:0007669"/>
    <property type="project" value="TreeGrafter"/>
</dbReference>
<sequence>MGNLDSAIDPLFVEEISDCAGRAGLDVAQIIRDVQPAAGPLTLNQYGQVWFSLARMMGDEMIGTMPYPLRPGGFALMCHTILAAPELRTALRRALWFMHVVTGLPEAALSTRNDMATVTVPGPVSAFACRTLLIVLLGPVCWLARRPIPLTEVAFPCAQPAKANAYSRLFGTPVSFQARALQVSFAATYLDLPVNRSEAALKRYLKQAPANLLVGYHGTDDLTGRIRAMLAARPTGDWPDFEDMAALYGMSVSTLRRQLRAEGSSYRDIAAALQLARAKRMLGEGQLSVAAIAEALNYAEPSAFFRAFRIATGTTPARYRQNLRRPPTVSDRNRQIPG</sequence>